<sequence length="276" mass="31057">MRFSLFATLGLLAFAQAGFFKGIDDTWSFDLDIVENTKWMGNLRDDVAFVEPINSWNSQFHDAQYQTSLKDVLTTLFDFLDDYPSEAVILRIQKGGVFDDSTAFLSSLEQYLVPGSELGKRAAQHVYSRSADDTTIPTLGEVRGKVLILQDFQASPPSLYGIPWSSRTVSSYTQIFTPSSLLLPLKWAGIKSHISKSRSQDNDKLRITHTTAGAGVQPINIAARDGYRFGMNRHLGRYLLFKRGSCFGIIVMDFPGYVVVQYILRLNNQYQKPELT</sequence>
<dbReference type="InterPro" id="IPR017946">
    <property type="entry name" value="PLC-like_Pdiesterase_TIM-brl"/>
</dbReference>
<comment type="caution">
    <text evidence="2">The sequence shown here is derived from an EMBL/GenBank/DDBJ whole genome shotgun (WGS) entry which is preliminary data.</text>
</comment>
<protein>
    <submittedName>
        <fullName evidence="2">1-phosphatidylinositol phosphodiesterase</fullName>
    </submittedName>
</protein>
<evidence type="ECO:0000256" key="1">
    <source>
        <dbReference type="SAM" id="SignalP"/>
    </source>
</evidence>
<keyword evidence="3" id="KW-1185">Reference proteome</keyword>
<feature type="chain" id="PRO_5045634869" evidence="1">
    <location>
        <begin position="18"/>
        <end position="276"/>
    </location>
</feature>
<dbReference type="RefSeq" id="XP_070856322.1">
    <property type="nucleotide sequence ID" value="XM_071004356.1"/>
</dbReference>
<dbReference type="GeneID" id="98120828"/>
<dbReference type="SUPFAM" id="SSF51695">
    <property type="entry name" value="PLC-like phosphodiesterases"/>
    <property type="match status" value="1"/>
</dbReference>
<feature type="signal peptide" evidence="1">
    <location>
        <begin position="1"/>
        <end position="17"/>
    </location>
</feature>
<proteinExistence type="predicted"/>
<reference evidence="2 3" key="1">
    <citation type="submission" date="2020-05" db="EMBL/GenBank/DDBJ databases">
        <title>Ceratocystis lukuohia genome.</title>
        <authorList>
            <person name="Harrington T.C."/>
            <person name="Kim K."/>
            <person name="Mayers C.G."/>
        </authorList>
    </citation>
    <scope>NUCLEOTIDE SEQUENCE [LARGE SCALE GENOMIC DNA]</scope>
    <source>
        <strain evidence="2 3">C4212</strain>
    </source>
</reference>
<dbReference type="Proteomes" id="UP001610728">
    <property type="component" value="Unassembled WGS sequence"/>
</dbReference>
<organism evidence="2 3">
    <name type="scientific">Ceratocystis lukuohia</name>
    <dbReference type="NCBI Taxonomy" id="2019550"/>
    <lineage>
        <taxon>Eukaryota</taxon>
        <taxon>Fungi</taxon>
        <taxon>Dikarya</taxon>
        <taxon>Ascomycota</taxon>
        <taxon>Pezizomycotina</taxon>
        <taxon>Sordariomycetes</taxon>
        <taxon>Hypocreomycetidae</taxon>
        <taxon>Microascales</taxon>
        <taxon>Ceratocystidaceae</taxon>
        <taxon>Ceratocystis</taxon>
    </lineage>
</organism>
<gene>
    <name evidence="2" type="ORF">HOO65_080091</name>
</gene>
<evidence type="ECO:0000313" key="2">
    <source>
        <dbReference type="EMBL" id="KAL2885141.1"/>
    </source>
</evidence>
<name>A0ABR4MA42_9PEZI</name>
<evidence type="ECO:0000313" key="3">
    <source>
        <dbReference type="Proteomes" id="UP001610728"/>
    </source>
</evidence>
<accession>A0ABR4MA42</accession>
<dbReference type="Gene3D" id="3.20.20.190">
    <property type="entry name" value="Phosphatidylinositol (PI) phosphodiesterase"/>
    <property type="match status" value="1"/>
</dbReference>
<keyword evidence="1" id="KW-0732">Signal</keyword>
<dbReference type="EMBL" id="JABSNW010000008">
    <property type="protein sequence ID" value="KAL2885141.1"/>
    <property type="molecule type" value="Genomic_DNA"/>
</dbReference>